<accession>A0ABD2CMR5</accession>
<name>A0ABD2CMR5_VESMC</name>
<keyword evidence="2" id="KW-1185">Reference proteome</keyword>
<dbReference type="Proteomes" id="UP001607303">
    <property type="component" value="Unassembled WGS sequence"/>
</dbReference>
<evidence type="ECO:0000313" key="1">
    <source>
        <dbReference type="EMBL" id="KAL2745488.1"/>
    </source>
</evidence>
<dbReference type="EMBL" id="JAYRBN010000043">
    <property type="protein sequence ID" value="KAL2745488.1"/>
    <property type="molecule type" value="Genomic_DNA"/>
</dbReference>
<comment type="caution">
    <text evidence="1">The sequence shown here is derived from an EMBL/GenBank/DDBJ whole genome shotgun (WGS) entry which is preliminary data.</text>
</comment>
<gene>
    <name evidence="1" type="ORF">V1477_006343</name>
</gene>
<sequence>MGGEGATSPLNDPGLVLLGAIVSEKKILKEKSVITRLLLVRSVRKKYARRGSDELFQTTPARAQRGLFNDPGRVLLGAIVSDKKILEKQCFLPLFPLNCYNSAPIGPMCTQKIWA</sequence>
<protein>
    <submittedName>
        <fullName evidence="1">Uncharacterized protein</fullName>
    </submittedName>
</protein>
<organism evidence="1 2">
    <name type="scientific">Vespula maculifrons</name>
    <name type="common">Eastern yellow jacket</name>
    <name type="synonym">Wasp</name>
    <dbReference type="NCBI Taxonomy" id="7453"/>
    <lineage>
        <taxon>Eukaryota</taxon>
        <taxon>Metazoa</taxon>
        <taxon>Ecdysozoa</taxon>
        <taxon>Arthropoda</taxon>
        <taxon>Hexapoda</taxon>
        <taxon>Insecta</taxon>
        <taxon>Pterygota</taxon>
        <taxon>Neoptera</taxon>
        <taxon>Endopterygota</taxon>
        <taxon>Hymenoptera</taxon>
        <taxon>Apocrita</taxon>
        <taxon>Aculeata</taxon>
        <taxon>Vespoidea</taxon>
        <taxon>Vespidae</taxon>
        <taxon>Vespinae</taxon>
        <taxon>Vespula</taxon>
    </lineage>
</organism>
<dbReference type="AlphaFoldDB" id="A0ABD2CMR5"/>
<evidence type="ECO:0000313" key="2">
    <source>
        <dbReference type="Proteomes" id="UP001607303"/>
    </source>
</evidence>
<reference evidence="1 2" key="1">
    <citation type="journal article" date="2024" name="Ann. Entomol. Soc. Am.">
        <title>Genomic analyses of the southern and eastern yellowjacket wasps (Hymenoptera: Vespidae) reveal evolutionary signatures of social life.</title>
        <authorList>
            <person name="Catto M.A."/>
            <person name="Caine P.B."/>
            <person name="Orr S.E."/>
            <person name="Hunt B.G."/>
            <person name="Goodisman M.A.D."/>
        </authorList>
    </citation>
    <scope>NUCLEOTIDE SEQUENCE [LARGE SCALE GENOMIC DNA]</scope>
    <source>
        <strain evidence="1">232</strain>
        <tissue evidence="1">Head and thorax</tissue>
    </source>
</reference>
<proteinExistence type="predicted"/>